<dbReference type="InterPro" id="IPR007009">
    <property type="entry name" value="Shq1_C"/>
</dbReference>
<evidence type="ECO:0000259" key="2">
    <source>
        <dbReference type="PROSITE" id="PS51203"/>
    </source>
</evidence>
<dbReference type="InterPro" id="IPR008978">
    <property type="entry name" value="HSP20-like_chaperone"/>
</dbReference>
<protein>
    <recommendedName>
        <fullName evidence="2">CS domain-containing protein</fullName>
    </recommendedName>
</protein>
<name>A0AA88H0G2_NAELO</name>
<dbReference type="GO" id="GO:0000493">
    <property type="term" value="P:box H/ACA snoRNP assembly"/>
    <property type="evidence" value="ECO:0007669"/>
    <property type="project" value="InterPro"/>
</dbReference>
<dbReference type="GO" id="GO:0005737">
    <property type="term" value="C:cytoplasm"/>
    <property type="evidence" value="ECO:0007669"/>
    <property type="project" value="TreeGrafter"/>
</dbReference>
<dbReference type="Proteomes" id="UP000816034">
    <property type="component" value="Unassembled WGS sequence"/>
</dbReference>
<dbReference type="PANTHER" id="PTHR12967">
    <property type="entry name" value="PROTEIN SHQ1 HOMOLOG"/>
    <property type="match status" value="1"/>
</dbReference>
<dbReference type="GeneID" id="68106419"/>
<sequence>MITPKFECTQNDEFVTVVIYIPHVKMTEMEYSIDNTTLDDPNHDHTKSLLRFYVKPYFLRLHFAQELNDTGEFDLAKYDPDNERVIIQLPKKNRGEFFENLSMITWLLGANRNIGSSEGRVSSSSLFIGDHEHVGASSALPSQKAPLIEVVESSNHLMEDQEEEHDDETHGMFDENASAEDWQQQLPDQKSASELMKEELGISKIYYGFNKQFTDVFTKFSQDYINEIIDVPLNPEVIPFEERKKIRILNEVEEFDPEHYLVDYINKDRDIKMVFDFKPLFLSTPQPFQWTDKEQEALRSLPKKEFLISNEIAVYCGLVDLLCSFSYNHRSFMGENNSESAWTICKMSSQLSWLEELNNLKETLEIFISRTCVYALYRNFDLCIQCIKDVSQLLSLGKEYVLRALLEIKDILAHTHDKYLLNKIYVDNYCIWIQGVSNPSLQNLAHALMQLVDEEFLMKRDEFLISEQISLKKLEDYAEECISNSNGNVDDLVMTEQDKQRPLAL</sequence>
<dbReference type="Pfam" id="PF04925">
    <property type="entry name" value="SHQ1"/>
    <property type="match status" value="1"/>
</dbReference>
<dbReference type="GO" id="GO:0051082">
    <property type="term" value="F:unfolded protein binding"/>
    <property type="evidence" value="ECO:0007669"/>
    <property type="project" value="TreeGrafter"/>
</dbReference>
<dbReference type="Gene3D" id="2.60.40.790">
    <property type="match status" value="1"/>
</dbReference>
<dbReference type="InterPro" id="IPR007052">
    <property type="entry name" value="CS_dom"/>
</dbReference>
<feature type="domain" description="CS" evidence="2">
    <location>
        <begin position="1"/>
        <end position="102"/>
    </location>
</feature>
<dbReference type="PANTHER" id="PTHR12967:SF0">
    <property type="entry name" value="PROTEIN SHQ1 HOMOLOG"/>
    <property type="match status" value="1"/>
</dbReference>
<reference evidence="3 4" key="1">
    <citation type="journal article" date="2018" name="BMC Genomics">
        <title>The genome of Naegleria lovaniensis, the basis for a comparative approach to unravel pathogenicity factors of the human pathogenic amoeba N. fowleri.</title>
        <authorList>
            <person name="Liechti N."/>
            <person name="Schurch N."/>
            <person name="Bruggmann R."/>
            <person name="Wittwer M."/>
        </authorList>
    </citation>
    <scope>NUCLEOTIDE SEQUENCE [LARGE SCALE GENOMIC DNA]</scope>
    <source>
        <strain evidence="3 4">ATCC 30569</strain>
    </source>
</reference>
<proteinExistence type="inferred from homology"/>
<dbReference type="InterPro" id="IPR048696">
    <property type="entry name" value="SHQ1-like_CS"/>
</dbReference>
<dbReference type="EMBL" id="PYSW02000007">
    <property type="protein sequence ID" value="KAG2389406.1"/>
    <property type="molecule type" value="Genomic_DNA"/>
</dbReference>
<gene>
    <name evidence="3" type="ORF">C9374_013966</name>
</gene>
<dbReference type="Pfam" id="PF21413">
    <property type="entry name" value="SHQ1-like_CS"/>
    <property type="match status" value="1"/>
</dbReference>
<dbReference type="AlphaFoldDB" id="A0AA88H0G2"/>
<evidence type="ECO:0000256" key="1">
    <source>
        <dbReference type="ARBA" id="ARBA00005607"/>
    </source>
</evidence>
<evidence type="ECO:0000313" key="3">
    <source>
        <dbReference type="EMBL" id="KAG2389406.1"/>
    </source>
</evidence>
<dbReference type="InterPro" id="IPR039742">
    <property type="entry name" value="Shq1"/>
</dbReference>
<comment type="similarity">
    <text evidence="1">Belongs to the SHQ1 family.</text>
</comment>
<evidence type="ECO:0000313" key="4">
    <source>
        <dbReference type="Proteomes" id="UP000816034"/>
    </source>
</evidence>
<organism evidence="3 4">
    <name type="scientific">Naegleria lovaniensis</name>
    <name type="common">Amoeba</name>
    <dbReference type="NCBI Taxonomy" id="51637"/>
    <lineage>
        <taxon>Eukaryota</taxon>
        <taxon>Discoba</taxon>
        <taxon>Heterolobosea</taxon>
        <taxon>Tetramitia</taxon>
        <taxon>Eutetramitia</taxon>
        <taxon>Vahlkampfiidae</taxon>
        <taxon>Naegleria</taxon>
    </lineage>
</organism>
<dbReference type="GO" id="GO:0005654">
    <property type="term" value="C:nucleoplasm"/>
    <property type="evidence" value="ECO:0007669"/>
    <property type="project" value="TreeGrafter"/>
</dbReference>
<dbReference type="PROSITE" id="PS51203">
    <property type="entry name" value="CS"/>
    <property type="match status" value="1"/>
</dbReference>
<comment type="caution">
    <text evidence="3">The sequence shown here is derived from an EMBL/GenBank/DDBJ whole genome shotgun (WGS) entry which is preliminary data.</text>
</comment>
<keyword evidence="4" id="KW-1185">Reference proteome</keyword>
<dbReference type="RefSeq" id="XP_044553398.1">
    <property type="nucleotide sequence ID" value="XM_044689900.1"/>
</dbReference>
<accession>A0AA88H0G2</accession>